<name>A0ABP9YAR6_9FUNG</name>
<feature type="region of interest" description="Disordered" evidence="1">
    <location>
        <begin position="158"/>
        <end position="219"/>
    </location>
</feature>
<evidence type="ECO:0000313" key="3">
    <source>
        <dbReference type="Proteomes" id="UP001476247"/>
    </source>
</evidence>
<feature type="compositionally biased region" description="Low complexity" evidence="1">
    <location>
        <begin position="209"/>
        <end position="219"/>
    </location>
</feature>
<organism evidence="2 3">
    <name type="scientific">Helicostylum pulchrum</name>
    <dbReference type="NCBI Taxonomy" id="562976"/>
    <lineage>
        <taxon>Eukaryota</taxon>
        <taxon>Fungi</taxon>
        <taxon>Fungi incertae sedis</taxon>
        <taxon>Mucoromycota</taxon>
        <taxon>Mucoromycotina</taxon>
        <taxon>Mucoromycetes</taxon>
        <taxon>Mucorales</taxon>
        <taxon>Mucorineae</taxon>
        <taxon>Mucoraceae</taxon>
        <taxon>Helicostylum</taxon>
    </lineage>
</organism>
<evidence type="ECO:0000256" key="1">
    <source>
        <dbReference type="SAM" id="MobiDB-lite"/>
    </source>
</evidence>
<keyword evidence="3" id="KW-1185">Reference proteome</keyword>
<evidence type="ECO:0000313" key="2">
    <source>
        <dbReference type="EMBL" id="GAA5803860.1"/>
    </source>
</evidence>
<accession>A0ABP9YAR6</accession>
<sequence>MAAANKSCYRLYAGHGNWINLSSKTTQDLLQIFEDGIPCRYKLSEGIFIDIIPHDVDCNSKNIDMFGLMRADLVYETQLAENRVQQLMSHYTRNLLDDQGIIDAFPPLRSGEDLPIITSVPTHRHLSLVPSVVGAVRRGPKPATLYKQALTVEDTVMLSSSASSSSSSPTTTTGRITKKKASYMQSKRSSKRNQPTIVESIRTERPQLNISDNSSQNNNNQISLFEGNHHSSNYMDNGSHHSQVYHHTSYPVMNYPAPPHSNPWGYHRQVSSGNATHNTNFSFDFDFDQGQTTQRQSPTDILHEYEYQRFDNAAEMYRANTLVEEKPTASSNDSTDSYVPNSPHHWGREEWDYQQGKLTTATAATTAKSDSPQEEQFFKNDKQVTTLPMDRILLSNSSLILSHSPQL</sequence>
<reference evidence="2 3" key="1">
    <citation type="submission" date="2024-04" db="EMBL/GenBank/DDBJ databases">
        <title>genome sequences of Mucor flavus KT1a and Helicostylum pulchrum KT1b strains isolation_sourced from the surface of a dry-aged beef.</title>
        <authorList>
            <person name="Toyotome T."/>
            <person name="Hosono M."/>
            <person name="Torimaru M."/>
            <person name="Fukuda K."/>
            <person name="Mikami N."/>
        </authorList>
    </citation>
    <scope>NUCLEOTIDE SEQUENCE [LARGE SCALE GENOMIC DNA]</scope>
    <source>
        <strain evidence="2 3">KT1b</strain>
    </source>
</reference>
<proteinExistence type="predicted"/>
<gene>
    <name evidence="2" type="ORF">HPULCUR_009345</name>
</gene>
<feature type="compositionally biased region" description="Polar residues" evidence="1">
    <location>
        <begin position="183"/>
        <end position="197"/>
    </location>
</feature>
<feature type="compositionally biased region" description="Low complexity" evidence="1">
    <location>
        <begin position="159"/>
        <end position="173"/>
    </location>
</feature>
<dbReference type="EMBL" id="BAABUJ010000031">
    <property type="protein sequence ID" value="GAA5803860.1"/>
    <property type="molecule type" value="Genomic_DNA"/>
</dbReference>
<dbReference type="Proteomes" id="UP001476247">
    <property type="component" value="Unassembled WGS sequence"/>
</dbReference>
<protein>
    <submittedName>
        <fullName evidence="2">Uncharacterized protein</fullName>
    </submittedName>
</protein>
<comment type="caution">
    <text evidence="2">The sequence shown here is derived from an EMBL/GenBank/DDBJ whole genome shotgun (WGS) entry which is preliminary data.</text>
</comment>